<comment type="caution">
    <text evidence="2">The sequence shown here is derived from an EMBL/GenBank/DDBJ whole genome shotgun (WGS) entry which is preliminary data.</text>
</comment>
<dbReference type="PANTHER" id="PTHR33601:SF22">
    <property type="entry name" value="PROTEIN LITTLE ZIPPER 1"/>
    <property type="match status" value="1"/>
</dbReference>
<dbReference type="AlphaFoldDB" id="A0A498JCS1"/>
<evidence type="ECO:0000256" key="1">
    <source>
        <dbReference type="SAM" id="MobiDB-lite"/>
    </source>
</evidence>
<dbReference type="InterPro" id="IPR039312">
    <property type="entry name" value="ZPR"/>
</dbReference>
<sequence>MCLNSETSPSSPLYSSSRLRRPSKQNHFRVRRLINRNRKGRPGAAATEAETGGGAKIEMQMKNLKLYMENQSIIEENNKLRRKALLLVQENQALFSQLQQKQLSLTKTTAAVQNA</sequence>
<proteinExistence type="predicted"/>
<evidence type="ECO:0000313" key="3">
    <source>
        <dbReference type="Proteomes" id="UP000290289"/>
    </source>
</evidence>
<keyword evidence="3" id="KW-1185">Reference proteome</keyword>
<gene>
    <name evidence="2" type="ORF">DVH24_014114</name>
</gene>
<dbReference type="EMBL" id="RDQH01000333">
    <property type="protein sequence ID" value="RXH93538.1"/>
    <property type="molecule type" value="Genomic_DNA"/>
</dbReference>
<organism evidence="2 3">
    <name type="scientific">Malus domestica</name>
    <name type="common">Apple</name>
    <name type="synonym">Pyrus malus</name>
    <dbReference type="NCBI Taxonomy" id="3750"/>
    <lineage>
        <taxon>Eukaryota</taxon>
        <taxon>Viridiplantae</taxon>
        <taxon>Streptophyta</taxon>
        <taxon>Embryophyta</taxon>
        <taxon>Tracheophyta</taxon>
        <taxon>Spermatophyta</taxon>
        <taxon>Magnoliopsida</taxon>
        <taxon>eudicotyledons</taxon>
        <taxon>Gunneridae</taxon>
        <taxon>Pentapetalae</taxon>
        <taxon>rosids</taxon>
        <taxon>fabids</taxon>
        <taxon>Rosales</taxon>
        <taxon>Rosaceae</taxon>
        <taxon>Amygdaloideae</taxon>
        <taxon>Maleae</taxon>
        <taxon>Malus</taxon>
    </lineage>
</organism>
<dbReference type="Proteomes" id="UP000290289">
    <property type="component" value="Chromosome 7"/>
</dbReference>
<protein>
    <submittedName>
        <fullName evidence="2">Uncharacterized protein</fullName>
    </submittedName>
</protein>
<accession>A0A498JCS1</accession>
<dbReference type="STRING" id="3750.A0A498JCS1"/>
<feature type="compositionally biased region" description="Basic residues" evidence="1">
    <location>
        <begin position="18"/>
        <end position="41"/>
    </location>
</feature>
<dbReference type="PANTHER" id="PTHR33601">
    <property type="entry name" value="PROTEIN LITTLE ZIPPER 4"/>
    <property type="match status" value="1"/>
</dbReference>
<reference evidence="2 3" key="1">
    <citation type="submission" date="2018-10" db="EMBL/GenBank/DDBJ databases">
        <title>A high-quality apple genome assembly.</title>
        <authorList>
            <person name="Hu J."/>
        </authorList>
    </citation>
    <scope>NUCLEOTIDE SEQUENCE [LARGE SCALE GENOMIC DNA]</scope>
    <source>
        <strain evidence="3">cv. HFTH1</strain>
        <tissue evidence="2">Young leaf</tissue>
    </source>
</reference>
<evidence type="ECO:0000313" key="2">
    <source>
        <dbReference type="EMBL" id="RXH93538.1"/>
    </source>
</evidence>
<feature type="region of interest" description="Disordered" evidence="1">
    <location>
        <begin position="1"/>
        <end position="54"/>
    </location>
</feature>
<name>A0A498JCS1_MALDO</name>
<feature type="compositionally biased region" description="Low complexity" evidence="1">
    <location>
        <begin position="8"/>
        <end position="17"/>
    </location>
</feature>